<dbReference type="HOGENOM" id="CLU_182838_0_0_10"/>
<name>B4SCT6_PELPB</name>
<evidence type="ECO:0000256" key="1">
    <source>
        <dbReference type="SAM" id="Phobius"/>
    </source>
</evidence>
<dbReference type="Proteomes" id="UP000002724">
    <property type="component" value="Chromosome"/>
</dbReference>
<dbReference type="AlphaFoldDB" id="B4SCT6"/>
<feature type="transmembrane region" description="Helical" evidence="1">
    <location>
        <begin position="36"/>
        <end position="53"/>
    </location>
</feature>
<protein>
    <submittedName>
        <fullName evidence="2">Uncharacterized protein</fullName>
    </submittedName>
</protein>
<feature type="transmembrane region" description="Helical" evidence="1">
    <location>
        <begin position="6"/>
        <end position="29"/>
    </location>
</feature>
<dbReference type="KEGG" id="pph:Ppha_0444"/>
<organism evidence="2 3">
    <name type="scientific">Pelodictyon phaeoclathratiforme (strain DSM 5477 / BU-1)</name>
    <dbReference type="NCBI Taxonomy" id="324925"/>
    <lineage>
        <taxon>Bacteria</taxon>
        <taxon>Pseudomonadati</taxon>
        <taxon>Chlorobiota</taxon>
        <taxon>Chlorobiia</taxon>
        <taxon>Chlorobiales</taxon>
        <taxon>Chlorobiaceae</taxon>
        <taxon>Chlorobium/Pelodictyon group</taxon>
        <taxon>Pelodictyon</taxon>
    </lineage>
</organism>
<evidence type="ECO:0000313" key="3">
    <source>
        <dbReference type="Proteomes" id="UP000002724"/>
    </source>
</evidence>
<accession>B4SCT6</accession>
<dbReference type="EMBL" id="CP001110">
    <property type="protein sequence ID" value="ACF42770.1"/>
    <property type="molecule type" value="Genomic_DNA"/>
</dbReference>
<sequence>MEKAVAYLVGHPVLFIIAVIISIMILFSFLRRVMRLFFVVAAMLILYAAWLHFTGGNIHQSFHHIEQGFQSVIHVVGELFKFLLDFLKSPQKGGV</sequence>
<dbReference type="RefSeq" id="WP_012507265.1">
    <property type="nucleotide sequence ID" value="NC_011060.1"/>
</dbReference>
<keyword evidence="1" id="KW-1133">Transmembrane helix</keyword>
<evidence type="ECO:0000313" key="2">
    <source>
        <dbReference type="EMBL" id="ACF42770.1"/>
    </source>
</evidence>
<proteinExistence type="predicted"/>
<reference evidence="2 3" key="1">
    <citation type="submission" date="2008-06" db="EMBL/GenBank/DDBJ databases">
        <title>Complete sequence of Pelodictyon phaeoclathratiforme BU-1.</title>
        <authorList>
            <consortium name="US DOE Joint Genome Institute"/>
            <person name="Lucas S."/>
            <person name="Copeland A."/>
            <person name="Lapidus A."/>
            <person name="Glavina del Rio T."/>
            <person name="Dalin E."/>
            <person name="Tice H."/>
            <person name="Bruce D."/>
            <person name="Goodwin L."/>
            <person name="Pitluck S."/>
            <person name="Schmutz J."/>
            <person name="Larimer F."/>
            <person name="Land M."/>
            <person name="Hauser L."/>
            <person name="Kyrpides N."/>
            <person name="Mikhailova N."/>
            <person name="Liu Z."/>
            <person name="Li T."/>
            <person name="Zhao F."/>
            <person name="Overmann J."/>
            <person name="Bryant D.A."/>
            <person name="Richardson P."/>
        </authorList>
    </citation>
    <scope>NUCLEOTIDE SEQUENCE [LARGE SCALE GENOMIC DNA]</scope>
    <source>
        <strain evidence="3">DSM 5477 / BU-1</strain>
    </source>
</reference>
<keyword evidence="1" id="KW-0472">Membrane</keyword>
<dbReference type="OrthoDB" id="598244at2"/>
<gene>
    <name evidence="2" type="ordered locus">Ppha_0444</name>
</gene>
<dbReference type="eggNOG" id="ENOG502ZG3K">
    <property type="taxonomic scope" value="Bacteria"/>
</dbReference>
<keyword evidence="3" id="KW-1185">Reference proteome</keyword>
<keyword evidence="1" id="KW-0812">Transmembrane</keyword>